<keyword evidence="2" id="KW-1185">Reference proteome</keyword>
<gene>
    <name evidence="1" type="ORF">BDA99DRAFT_558216</name>
</gene>
<protein>
    <submittedName>
        <fullName evidence="1">Uncharacterized protein</fullName>
    </submittedName>
</protein>
<dbReference type="EMBL" id="JAIXMP010000009">
    <property type="protein sequence ID" value="KAI9268033.1"/>
    <property type="molecule type" value="Genomic_DNA"/>
</dbReference>
<comment type="caution">
    <text evidence="1">The sequence shown here is derived from an EMBL/GenBank/DDBJ whole genome shotgun (WGS) entry which is preliminary data.</text>
</comment>
<name>A0AAD5KDG5_9FUNG</name>
<dbReference type="AlphaFoldDB" id="A0AAD5KDG5"/>
<accession>A0AAD5KDG5</accession>
<evidence type="ECO:0000313" key="2">
    <source>
        <dbReference type="Proteomes" id="UP001209540"/>
    </source>
</evidence>
<dbReference type="Proteomes" id="UP001209540">
    <property type="component" value="Unassembled WGS sequence"/>
</dbReference>
<sequence>MADYIAGGIVKPNIQSTLKKSKAEHADLRGTMKGNGPAPTKRNTGLAKYRFSEYRLTFETLLTLAICIKKEKEPKITQSELAKWAKDEFKLEKTFRRYLSHCVPVVCIDEYNTSKISSGCHARLLDIRQDDMAVCTHPSRFSHNKFKQEAGGHPRHRRRLFCTLPGGIRIRTSQCPDRVQLGVKDYRRVIYLLKFLDRDVNAACNMRQILLDYLNHQPRHPSLQSTACSPIASKELKPYLDPVPLFQIAAAS</sequence>
<reference evidence="1" key="1">
    <citation type="journal article" date="2022" name="IScience">
        <title>Evolution of zygomycete secretomes and the origins of terrestrial fungal ecologies.</title>
        <authorList>
            <person name="Chang Y."/>
            <person name="Wang Y."/>
            <person name="Mondo S."/>
            <person name="Ahrendt S."/>
            <person name="Andreopoulos W."/>
            <person name="Barry K."/>
            <person name="Beard J."/>
            <person name="Benny G.L."/>
            <person name="Blankenship S."/>
            <person name="Bonito G."/>
            <person name="Cuomo C."/>
            <person name="Desiro A."/>
            <person name="Gervers K.A."/>
            <person name="Hundley H."/>
            <person name="Kuo A."/>
            <person name="LaButti K."/>
            <person name="Lang B.F."/>
            <person name="Lipzen A."/>
            <person name="O'Donnell K."/>
            <person name="Pangilinan J."/>
            <person name="Reynolds N."/>
            <person name="Sandor L."/>
            <person name="Smith M.E."/>
            <person name="Tsang A."/>
            <person name="Grigoriev I.V."/>
            <person name="Stajich J.E."/>
            <person name="Spatafora J.W."/>
        </authorList>
    </citation>
    <scope>NUCLEOTIDE SEQUENCE</scope>
    <source>
        <strain evidence="1">RSA 2281</strain>
    </source>
</reference>
<organism evidence="1 2">
    <name type="scientific">Phascolomyces articulosus</name>
    <dbReference type="NCBI Taxonomy" id="60185"/>
    <lineage>
        <taxon>Eukaryota</taxon>
        <taxon>Fungi</taxon>
        <taxon>Fungi incertae sedis</taxon>
        <taxon>Mucoromycota</taxon>
        <taxon>Mucoromycotina</taxon>
        <taxon>Mucoromycetes</taxon>
        <taxon>Mucorales</taxon>
        <taxon>Lichtheimiaceae</taxon>
        <taxon>Phascolomyces</taxon>
    </lineage>
</organism>
<proteinExistence type="predicted"/>
<evidence type="ECO:0000313" key="1">
    <source>
        <dbReference type="EMBL" id="KAI9268033.1"/>
    </source>
</evidence>
<reference evidence="1" key="2">
    <citation type="submission" date="2023-02" db="EMBL/GenBank/DDBJ databases">
        <authorList>
            <consortium name="DOE Joint Genome Institute"/>
            <person name="Mondo S.J."/>
            <person name="Chang Y."/>
            <person name="Wang Y."/>
            <person name="Ahrendt S."/>
            <person name="Andreopoulos W."/>
            <person name="Barry K."/>
            <person name="Beard J."/>
            <person name="Benny G.L."/>
            <person name="Blankenship S."/>
            <person name="Bonito G."/>
            <person name="Cuomo C."/>
            <person name="Desiro A."/>
            <person name="Gervers K.A."/>
            <person name="Hundley H."/>
            <person name="Kuo A."/>
            <person name="LaButti K."/>
            <person name="Lang B.F."/>
            <person name="Lipzen A."/>
            <person name="O'Donnell K."/>
            <person name="Pangilinan J."/>
            <person name="Reynolds N."/>
            <person name="Sandor L."/>
            <person name="Smith M.W."/>
            <person name="Tsang A."/>
            <person name="Grigoriev I.V."/>
            <person name="Stajich J.E."/>
            <person name="Spatafora J.W."/>
        </authorList>
    </citation>
    <scope>NUCLEOTIDE SEQUENCE</scope>
    <source>
        <strain evidence="1">RSA 2281</strain>
    </source>
</reference>